<comment type="caution">
    <text evidence="3">The sequence shown here is derived from an EMBL/GenBank/DDBJ whole genome shotgun (WGS) entry which is preliminary data.</text>
</comment>
<proteinExistence type="predicted"/>
<dbReference type="Proteomes" id="UP000050940">
    <property type="component" value="Unassembled WGS sequence"/>
</dbReference>
<dbReference type="STRING" id="659018.ABB34_13230"/>
<dbReference type="OrthoDB" id="6051102at2"/>
<dbReference type="PATRIC" id="fig|659018.3.peg.2854"/>
<keyword evidence="2" id="KW-0472">Membrane</keyword>
<evidence type="ECO:0008006" key="5">
    <source>
        <dbReference type="Google" id="ProtNLM"/>
    </source>
</evidence>
<keyword evidence="2" id="KW-0812">Transmembrane</keyword>
<gene>
    <name evidence="3" type="ORF">ABB34_13230</name>
</gene>
<feature type="region of interest" description="Disordered" evidence="1">
    <location>
        <begin position="249"/>
        <end position="268"/>
    </location>
</feature>
<keyword evidence="2" id="KW-1133">Transmembrane helix</keyword>
<accession>A0A0R0DZE3</accession>
<dbReference type="RefSeq" id="WP_152979628.1">
    <property type="nucleotide sequence ID" value="NZ_LDJP01000085.1"/>
</dbReference>
<evidence type="ECO:0000256" key="2">
    <source>
        <dbReference type="SAM" id="Phobius"/>
    </source>
</evidence>
<evidence type="ECO:0000313" key="3">
    <source>
        <dbReference type="EMBL" id="KRG82996.1"/>
    </source>
</evidence>
<protein>
    <recommendedName>
        <fullName evidence="5">General secretion pathway protein GspN</fullName>
    </recommendedName>
</protein>
<evidence type="ECO:0000313" key="4">
    <source>
        <dbReference type="Proteomes" id="UP000050940"/>
    </source>
</evidence>
<dbReference type="AlphaFoldDB" id="A0A0R0DZE3"/>
<feature type="compositionally biased region" description="Pro residues" evidence="1">
    <location>
        <begin position="183"/>
        <end position="199"/>
    </location>
</feature>
<sequence length="268" mass="28438">MRVDVITPRNRLLGVLAACALLAWGLALLGLGGHIRPLPDDPALAGELPQWKPPAAVAPGPLSDYAAIAERPLFYEDRKPHAFVIEGATGGEQAPASDFALTSVLIAPGLRMAILQLASGGTSVRLKLGESADALPGWRLVELEPRLAVLEGPQGRRSLELRVFDGAGGAVQASSAPVLENAPSPPPPVTATPPAPPSSPDDGGTRPPYQISRTAPPEQPVIAPPAEIATQMTPEQQVDVIRQRIEARRRQLREQYQQQATPRPTDRP</sequence>
<organism evidence="3 4">
    <name type="scientific">Stenotrophomonas daejeonensis</name>
    <dbReference type="NCBI Taxonomy" id="659018"/>
    <lineage>
        <taxon>Bacteria</taxon>
        <taxon>Pseudomonadati</taxon>
        <taxon>Pseudomonadota</taxon>
        <taxon>Gammaproteobacteria</taxon>
        <taxon>Lysobacterales</taxon>
        <taxon>Lysobacteraceae</taxon>
        <taxon>Stenotrophomonas</taxon>
    </lineage>
</organism>
<name>A0A0R0DZE3_9GAMM</name>
<dbReference type="EMBL" id="LDJP01000085">
    <property type="protein sequence ID" value="KRG82996.1"/>
    <property type="molecule type" value="Genomic_DNA"/>
</dbReference>
<keyword evidence="4" id="KW-1185">Reference proteome</keyword>
<reference evidence="3 4" key="1">
    <citation type="submission" date="2015-05" db="EMBL/GenBank/DDBJ databases">
        <title>Genome sequencing and analysis of members of genus Stenotrophomonas.</title>
        <authorList>
            <person name="Patil P.P."/>
            <person name="Midha S."/>
            <person name="Patil P.B."/>
        </authorList>
    </citation>
    <scope>NUCLEOTIDE SEQUENCE [LARGE SCALE GENOMIC DNA]</scope>
    <source>
        <strain evidence="3 4">JCM 16244</strain>
    </source>
</reference>
<feature type="transmembrane region" description="Helical" evidence="2">
    <location>
        <begin position="12"/>
        <end position="32"/>
    </location>
</feature>
<feature type="region of interest" description="Disordered" evidence="1">
    <location>
        <begin position="175"/>
        <end position="244"/>
    </location>
</feature>
<evidence type="ECO:0000256" key="1">
    <source>
        <dbReference type="SAM" id="MobiDB-lite"/>
    </source>
</evidence>